<reference evidence="2 3" key="1">
    <citation type="submission" date="2018-07" db="EMBL/GenBank/DDBJ databases">
        <title>Mechanisms of high-level aminoglycoside resistance among Gram-negative pathogens in Brazil.</title>
        <authorList>
            <person name="Ballaben A.S."/>
            <person name="Darini A.L.C."/>
            <person name="Doi Y."/>
        </authorList>
    </citation>
    <scope>NUCLEOTIDE SEQUENCE [LARGE SCALE GENOMIC DNA]</scope>
    <source>
        <strain evidence="2 3">B2-305</strain>
    </source>
</reference>
<proteinExistence type="predicted"/>
<feature type="non-terminal residue" evidence="2">
    <location>
        <position position="102"/>
    </location>
</feature>
<keyword evidence="2" id="KW-0808">Transferase</keyword>
<sequence>MESPDPPCSVPPSLTVKPRLVRQLLLPIPLLLLMLGFGYGGYRISESAGIRALAENGERQLELHARTVESEISKYTYLPSLLELERSVSHLLTDPTPYRRNQ</sequence>
<dbReference type="AlphaFoldDB" id="A0A367LVG0"/>
<dbReference type="EMBL" id="QORE01003349">
    <property type="protein sequence ID" value="RCI69175.1"/>
    <property type="molecule type" value="Genomic_DNA"/>
</dbReference>
<gene>
    <name evidence="2" type="ORF">DT376_41355</name>
</gene>
<comment type="caution">
    <text evidence="2">The sequence shown here is derived from an EMBL/GenBank/DDBJ whole genome shotgun (WGS) entry which is preliminary data.</text>
</comment>
<evidence type="ECO:0000313" key="3">
    <source>
        <dbReference type="Proteomes" id="UP000253594"/>
    </source>
</evidence>
<dbReference type="Gene3D" id="6.10.250.3020">
    <property type="match status" value="1"/>
</dbReference>
<feature type="transmembrane region" description="Helical" evidence="1">
    <location>
        <begin position="20"/>
        <end position="42"/>
    </location>
</feature>
<keyword evidence="2" id="KW-0418">Kinase</keyword>
<protein>
    <submittedName>
        <fullName evidence="2">Sensor histidine kinase</fullName>
    </submittedName>
</protein>
<evidence type="ECO:0000256" key="1">
    <source>
        <dbReference type="SAM" id="Phobius"/>
    </source>
</evidence>
<name>A0A367LVG0_PSEAI</name>
<dbReference type="GO" id="GO:0016301">
    <property type="term" value="F:kinase activity"/>
    <property type="evidence" value="ECO:0007669"/>
    <property type="project" value="UniProtKB-KW"/>
</dbReference>
<evidence type="ECO:0000313" key="2">
    <source>
        <dbReference type="EMBL" id="RCI69175.1"/>
    </source>
</evidence>
<organism evidence="2 3">
    <name type="scientific">Pseudomonas aeruginosa</name>
    <dbReference type="NCBI Taxonomy" id="287"/>
    <lineage>
        <taxon>Bacteria</taxon>
        <taxon>Pseudomonadati</taxon>
        <taxon>Pseudomonadota</taxon>
        <taxon>Gammaproteobacteria</taxon>
        <taxon>Pseudomonadales</taxon>
        <taxon>Pseudomonadaceae</taxon>
        <taxon>Pseudomonas</taxon>
    </lineage>
</organism>
<keyword evidence="1" id="KW-1133">Transmembrane helix</keyword>
<dbReference type="Proteomes" id="UP000253594">
    <property type="component" value="Unassembled WGS sequence"/>
</dbReference>
<accession>A0A367LVG0</accession>
<keyword evidence="1" id="KW-0472">Membrane</keyword>
<keyword evidence="1" id="KW-0812">Transmembrane</keyword>